<dbReference type="InterPro" id="IPR043708">
    <property type="entry name" value="DUF5648"/>
</dbReference>
<evidence type="ECO:0000313" key="3">
    <source>
        <dbReference type="Proteomes" id="UP000231451"/>
    </source>
</evidence>
<accession>A0A2M9HDD7</accession>
<proteinExistence type="predicted"/>
<dbReference type="EMBL" id="PEBK01000007">
    <property type="protein sequence ID" value="PJM74830.1"/>
    <property type="molecule type" value="Genomic_DNA"/>
</dbReference>
<organism evidence="2 3">
    <name type="scientific">Bifidobacterium simiarum</name>
    <dbReference type="NCBI Taxonomy" id="2045441"/>
    <lineage>
        <taxon>Bacteria</taxon>
        <taxon>Bacillati</taxon>
        <taxon>Actinomycetota</taxon>
        <taxon>Actinomycetes</taxon>
        <taxon>Bifidobacteriales</taxon>
        <taxon>Bifidobacteriaceae</taxon>
        <taxon>Bifidobacterium</taxon>
    </lineage>
</organism>
<comment type="caution">
    <text evidence="2">The sequence shown here is derived from an EMBL/GenBank/DDBJ whole genome shotgun (WGS) entry which is preliminary data.</text>
</comment>
<feature type="domain" description="DUF5648" evidence="1">
    <location>
        <begin position="314"/>
        <end position="442"/>
    </location>
</feature>
<dbReference type="AlphaFoldDB" id="A0A2M9HDD7"/>
<keyword evidence="3" id="KW-1185">Reference proteome</keyword>
<evidence type="ECO:0000313" key="2">
    <source>
        <dbReference type="EMBL" id="PJM74830.1"/>
    </source>
</evidence>
<gene>
    <name evidence="2" type="ORF">CSQ87_07740</name>
</gene>
<dbReference type="Pfam" id="PF18885">
    <property type="entry name" value="DUF5648"/>
    <property type="match status" value="1"/>
</dbReference>
<reference evidence="2 3" key="1">
    <citation type="submission" date="2017-10" db="EMBL/GenBank/DDBJ databases">
        <title>Draft genome sequences of strains TRE 1, TRE 9, TRE H and TRI 7, isolated from tamarins, belonging to four potential novel Bifidobacterium species.</title>
        <authorList>
            <person name="Mattarelli P."/>
            <person name="Modesto M."/>
            <person name="Puglisi E."/>
            <person name="Morelli L."/>
            <person name="Spezio C."/>
            <person name="Bonetti A."/>
            <person name="Sandri C."/>
        </authorList>
    </citation>
    <scope>NUCLEOTIDE SEQUENCE [LARGE SCALE GENOMIC DNA]</scope>
    <source>
        <strain evidence="3">TRI7</strain>
    </source>
</reference>
<sequence length="444" mass="46923">MSFGVPNGIASADETTGTVGTASAAASDLTASEFPSKGLGVVVGSSDATGAETSNAIGDITAATGTQSGESSQSVQGGSSAAANSWDAVKDFASGVTTYADYLKSHGAGAFNCTASEQCQLGSLRDAGAADARSGMREQYQADGQGGLITSSGSRQTQTVRTYTVTLAPRHTGRFRIASAQTMSGTRPSFVISAYGQLGGGETSGSYTYAGFLGDQKGGPTWAGPSGFGAWLTHRAAQGVYGDYFLGNRTADLCSRAACRAAAGTESNWIYFHNAGYANATITIALTARGVNAQGSPARLAVSYDDEDASLAVPVYRVYNRRSGLHHYTTSAFEKNSLVRLGWRYEGVSFKAVSRGGSPVYRVYNRHDGNHLWTMNLAERNHLVKLGWRAEGVAWRVPKAGVRNVYRLYNRNSGEHVYTTSLSEYNAVVRAGWRGEHVAWTSLY</sequence>
<evidence type="ECO:0000259" key="1">
    <source>
        <dbReference type="Pfam" id="PF18885"/>
    </source>
</evidence>
<dbReference type="Proteomes" id="UP000231451">
    <property type="component" value="Unassembled WGS sequence"/>
</dbReference>
<protein>
    <recommendedName>
        <fullName evidence="1">DUF5648 domain-containing protein</fullName>
    </recommendedName>
</protein>
<name>A0A2M9HDD7_9BIFI</name>